<keyword evidence="1" id="KW-0732">Signal</keyword>
<name>A0A556AMP0_9BURK</name>
<evidence type="ECO:0000256" key="1">
    <source>
        <dbReference type="SAM" id="SignalP"/>
    </source>
</evidence>
<feature type="chain" id="PRO_5022050620" description="DUF3887 domain-containing protein" evidence="1">
    <location>
        <begin position="23"/>
        <end position="128"/>
    </location>
</feature>
<feature type="signal peptide" evidence="1">
    <location>
        <begin position="1"/>
        <end position="22"/>
    </location>
</feature>
<dbReference type="EMBL" id="VLTJ01000025">
    <property type="protein sequence ID" value="TSH94135.1"/>
    <property type="molecule type" value="Genomic_DNA"/>
</dbReference>
<protein>
    <recommendedName>
        <fullName evidence="4">DUF3887 domain-containing protein</fullName>
    </recommendedName>
</protein>
<dbReference type="Proteomes" id="UP000318405">
    <property type="component" value="Unassembled WGS sequence"/>
</dbReference>
<dbReference type="RefSeq" id="WP_143948609.1">
    <property type="nucleotide sequence ID" value="NZ_BAABMB010000006.1"/>
</dbReference>
<dbReference type="OrthoDB" id="8565319at2"/>
<dbReference type="AlphaFoldDB" id="A0A556AMP0"/>
<accession>A0A556AMP0</accession>
<keyword evidence="3" id="KW-1185">Reference proteome</keyword>
<proteinExistence type="predicted"/>
<evidence type="ECO:0008006" key="4">
    <source>
        <dbReference type="Google" id="ProtNLM"/>
    </source>
</evidence>
<organism evidence="2 3">
    <name type="scientific">Verticiella sediminum</name>
    <dbReference type="NCBI Taxonomy" id="1247510"/>
    <lineage>
        <taxon>Bacteria</taxon>
        <taxon>Pseudomonadati</taxon>
        <taxon>Pseudomonadota</taxon>
        <taxon>Betaproteobacteria</taxon>
        <taxon>Burkholderiales</taxon>
        <taxon>Alcaligenaceae</taxon>
        <taxon>Verticiella</taxon>
    </lineage>
</organism>
<comment type="caution">
    <text evidence="2">The sequence shown here is derived from an EMBL/GenBank/DDBJ whole genome shotgun (WGS) entry which is preliminary data.</text>
</comment>
<sequence length="128" mass="13373">MGFGIRSAAWALVAGLAMTPLAGWTAGEADERPAVDQMLQALASTDHAGFVARGTPEFAAIPQAQFGEVAAQVGPALKAGYELQRLGDIRRGGQVMGVWKVTPGQGADDWLATVSMTPDGRVSGFFLR</sequence>
<gene>
    <name evidence="2" type="ORF">FOZ76_12515</name>
</gene>
<reference evidence="2 3" key="1">
    <citation type="submission" date="2019-07" db="EMBL/GenBank/DDBJ databases">
        <title>Qingshengfaniella alkalisoli gen. nov., sp. nov., isolated from saline soil.</title>
        <authorList>
            <person name="Xu L."/>
            <person name="Huang X.-X."/>
            <person name="Sun J.-Q."/>
        </authorList>
    </citation>
    <scope>NUCLEOTIDE SEQUENCE [LARGE SCALE GENOMIC DNA]</scope>
    <source>
        <strain evidence="2 3">DSM 27279</strain>
    </source>
</reference>
<evidence type="ECO:0000313" key="3">
    <source>
        <dbReference type="Proteomes" id="UP000318405"/>
    </source>
</evidence>
<evidence type="ECO:0000313" key="2">
    <source>
        <dbReference type="EMBL" id="TSH94135.1"/>
    </source>
</evidence>